<accession>A0AC34GC47</accession>
<protein>
    <submittedName>
        <fullName evidence="2">AraC family transcriptional regulator</fullName>
    </submittedName>
</protein>
<organism evidence="1 2">
    <name type="scientific">Panagrolaimus sp. ES5</name>
    <dbReference type="NCBI Taxonomy" id="591445"/>
    <lineage>
        <taxon>Eukaryota</taxon>
        <taxon>Metazoa</taxon>
        <taxon>Ecdysozoa</taxon>
        <taxon>Nematoda</taxon>
        <taxon>Chromadorea</taxon>
        <taxon>Rhabditida</taxon>
        <taxon>Tylenchina</taxon>
        <taxon>Panagrolaimomorpha</taxon>
        <taxon>Panagrolaimoidea</taxon>
        <taxon>Panagrolaimidae</taxon>
        <taxon>Panagrolaimus</taxon>
    </lineage>
</organism>
<dbReference type="WBParaSite" id="ES5_v2.g27155.t1">
    <property type="protein sequence ID" value="ES5_v2.g27155.t1"/>
    <property type="gene ID" value="ES5_v2.g27155"/>
</dbReference>
<proteinExistence type="predicted"/>
<evidence type="ECO:0000313" key="1">
    <source>
        <dbReference type="Proteomes" id="UP000887579"/>
    </source>
</evidence>
<name>A0AC34GC47_9BILA</name>
<dbReference type="Proteomes" id="UP000887579">
    <property type="component" value="Unplaced"/>
</dbReference>
<sequence>MSSSSLFITKYSQTFCLPQEWSLPDSIIYYITKNPSSAKAHHKSIQTCKYFFVKNSIIVADSLHICHYNEGDVIWLENEKEHFQLANVSKKKLWITSEFANFAQTPQNIVSSVLPSIYRSEAKSLRLINQVLSFKQFLFITSKVESIFVGDITVTNPNGSIAPLEKLVEALPTVTDFQM</sequence>
<reference evidence="2" key="1">
    <citation type="submission" date="2022-11" db="UniProtKB">
        <authorList>
            <consortium name="WormBaseParasite"/>
        </authorList>
    </citation>
    <scope>IDENTIFICATION</scope>
</reference>
<evidence type="ECO:0000313" key="2">
    <source>
        <dbReference type="WBParaSite" id="ES5_v2.g27155.t1"/>
    </source>
</evidence>